<organism evidence="3 4">
    <name type="scientific">Meloidogyne floridensis</name>
    <dbReference type="NCBI Taxonomy" id="298350"/>
    <lineage>
        <taxon>Eukaryota</taxon>
        <taxon>Metazoa</taxon>
        <taxon>Ecdysozoa</taxon>
        <taxon>Nematoda</taxon>
        <taxon>Chromadorea</taxon>
        <taxon>Rhabditida</taxon>
        <taxon>Tylenchina</taxon>
        <taxon>Tylenchomorpha</taxon>
        <taxon>Tylenchoidea</taxon>
        <taxon>Meloidogynidae</taxon>
        <taxon>Meloidogyninae</taxon>
        <taxon>Meloidogyne</taxon>
    </lineage>
</organism>
<dbReference type="SUPFAM" id="SSF48726">
    <property type="entry name" value="Immunoglobulin"/>
    <property type="match status" value="5"/>
</dbReference>
<reference evidence="4" key="1">
    <citation type="submission" date="2022-11" db="UniProtKB">
        <authorList>
            <consortium name="WormBaseParasite"/>
        </authorList>
    </citation>
    <scope>IDENTIFICATION</scope>
</reference>
<name>A0A915NGA2_9BILA</name>
<evidence type="ECO:0000256" key="1">
    <source>
        <dbReference type="ARBA" id="ARBA00023319"/>
    </source>
</evidence>
<evidence type="ECO:0000259" key="2">
    <source>
        <dbReference type="PROSITE" id="PS50835"/>
    </source>
</evidence>
<dbReference type="WBParaSite" id="scf7180000416099.g55">
    <property type="protein sequence ID" value="scf7180000416099.g55"/>
    <property type="gene ID" value="scf7180000416099.g55"/>
</dbReference>
<evidence type="ECO:0000313" key="3">
    <source>
        <dbReference type="Proteomes" id="UP000887560"/>
    </source>
</evidence>
<dbReference type="InterPro" id="IPR007110">
    <property type="entry name" value="Ig-like_dom"/>
</dbReference>
<accession>A0A915NGA2</accession>
<dbReference type="InterPro" id="IPR013098">
    <property type="entry name" value="Ig_I-set"/>
</dbReference>
<proteinExistence type="predicted"/>
<dbReference type="PANTHER" id="PTHR47633">
    <property type="entry name" value="IMMUNOGLOBULIN"/>
    <property type="match status" value="1"/>
</dbReference>
<dbReference type="Pfam" id="PF07679">
    <property type="entry name" value="I-set"/>
    <property type="match status" value="5"/>
</dbReference>
<protein>
    <submittedName>
        <fullName evidence="4">Ig-like domain-containing protein</fullName>
    </submittedName>
</protein>
<evidence type="ECO:0000313" key="4">
    <source>
        <dbReference type="WBParaSite" id="scf7180000416099.g55"/>
    </source>
</evidence>
<dbReference type="Gene3D" id="2.60.40.10">
    <property type="entry name" value="Immunoglobulins"/>
    <property type="match status" value="5"/>
</dbReference>
<feature type="domain" description="Ig-like" evidence="2">
    <location>
        <begin position="239"/>
        <end position="330"/>
    </location>
</feature>
<dbReference type="SMART" id="SM00409">
    <property type="entry name" value="IG"/>
    <property type="match status" value="5"/>
</dbReference>
<dbReference type="PANTHER" id="PTHR47633:SF4">
    <property type="entry name" value="MYOPALLADIN ISOFORM X1"/>
    <property type="match status" value="1"/>
</dbReference>
<feature type="domain" description="Ig-like" evidence="2">
    <location>
        <begin position="47"/>
        <end position="138"/>
    </location>
</feature>
<dbReference type="InterPro" id="IPR013783">
    <property type="entry name" value="Ig-like_fold"/>
</dbReference>
<dbReference type="InterPro" id="IPR036179">
    <property type="entry name" value="Ig-like_dom_sf"/>
</dbReference>
<dbReference type="Proteomes" id="UP000887560">
    <property type="component" value="Unplaced"/>
</dbReference>
<keyword evidence="3" id="KW-1185">Reference proteome</keyword>
<sequence length="554" mass="61539">MEQLGPDHFRLIILSALGDDSGLYSVEIENDAGKAKCEAKQTVEPFPEFIKPLKDLEVDEGALAEFMCETNLRSLPRVNRWFKNGNEIIADDRIQIISEPTTGIFKLIIKSAIKEDIGTYKILLENTAGMAECSAQLGVRSLVQVPGFEQPLREQTIPEKDQLVLEVKTTGKPTLVKWFKNGQELLPSDRIRMEQLGPDHFRLIIPSALAGDSGLYSVEIENDAGKAKCEAKQTVEPFPEFIKPLKDLEVDEGAVAEFMCETNLRSLPRIVKWFKNGSEIIADDRIQIISEPDTGIFKLIIKSSIKEDIGSYKIQLENTAGKAESSAQLSVRPLKKLEPPKIVKALLDQIVAEGEPLTFEVQIQGDVDEIKWLKDEFPVGKDARIQVQKVDDQTYRLTIPAAVLSDAGEFEVQAINAAGKASSTARAEVDQAPRIVQGLLPGDILEGDEHLFRVEASAPIRTVKWFKDGQEITAPAGARFRLKDISPKKYELELTDAKLEDDAAYKVILSNRAGQCESQADLKVRKPVQFKLRKGLNDVTINEGEPLELVAELD</sequence>
<feature type="domain" description="Ig-like" evidence="2">
    <location>
        <begin position="340"/>
        <end position="430"/>
    </location>
</feature>
<dbReference type="InterPro" id="IPR003599">
    <property type="entry name" value="Ig_sub"/>
</dbReference>
<feature type="domain" description="Ig-like" evidence="2">
    <location>
        <begin position="146"/>
        <end position="236"/>
    </location>
</feature>
<keyword evidence="1" id="KW-0393">Immunoglobulin domain</keyword>
<dbReference type="PROSITE" id="PS50835">
    <property type="entry name" value="IG_LIKE"/>
    <property type="match status" value="5"/>
</dbReference>
<feature type="domain" description="Ig-like" evidence="2">
    <location>
        <begin position="433"/>
        <end position="523"/>
    </location>
</feature>
<dbReference type="AlphaFoldDB" id="A0A915NGA2"/>
<dbReference type="FunFam" id="2.60.40.10:FF:000107">
    <property type="entry name" value="Myosin, light chain kinase a"/>
    <property type="match status" value="4"/>
</dbReference>